<keyword evidence="1" id="KW-0472">Membrane</keyword>
<dbReference type="Proteomes" id="UP000197361">
    <property type="component" value="Unassembled WGS sequence"/>
</dbReference>
<dbReference type="RefSeq" id="WP_088442138.1">
    <property type="nucleotide sequence ID" value="NZ_BMMC01000009.1"/>
</dbReference>
<keyword evidence="3" id="KW-1185">Reference proteome</keyword>
<dbReference type="OrthoDB" id="9905761at2"/>
<reference evidence="2 3" key="1">
    <citation type="journal article" date="2010" name="Int. J. Syst. Evol. Microbiol.">
        <title>Sphingopyxis bauzanensis sp. nov., a psychrophilic bacterium isolated from soil.</title>
        <authorList>
            <person name="Zhang D.C."/>
            <person name="Liu H.C."/>
            <person name="Xin Y.H."/>
            <person name="Zhou Y.G."/>
            <person name="Schinner F."/>
            <person name="Margesin R."/>
        </authorList>
    </citation>
    <scope>NUCLEOTIDE SEQUENCE [LARGE SCALE GENOMIC DNA]</scope>
    <source>
        <strain evidence="2 3">DSM 22271</strain>
    </source>
</reference>
<accession>A0A246JSQ2</accession>
<proteinExistence type="predicted"/>
<keyword evidence="1" id="KW-1133">Transmembrane helix</keyword>
<keyword evidence="1" id="KW-0812">Transmembrane</keyword>
<dbReference type="EMBL" id="NISK01000003">
    <property type="protein sequence ID" value="OWQ96044.1"/>
    <property type="molecule type" value="Genomic_DNA"/>
</dbReference>
<dbReference type="AlphaFoldDB" id="A0A246JSQ2"/>
<evidence type="ECO:0000256" key="1">
    <source>
        <dbReference type="SAM" id="Phobius"/>
    </source>
</evidence>
<sequence length="74" mass="8039">MEWEPEKKTKGESDSNVSLNTALLAIIAVIGLAILYKVTRLPETDPYAKCQRIVGMDGACEADVAAGQMMRGRL</sequence>
<name>A0A246JSQ2_9SPHN</name>
<organism evidence="2 3">
    <name type="scientific">Sphingopyxis bauzanensis</name>
    <dbReference type="NCBI Taxonomy" id="651663"/>
    <lineage>
        <taxon>Bacteria</taxon>
        <taxon>Pseudomonadati</taxon>
        <taxon>Pseudomonadota</taxon>
        <taxon>Alphaproteobacteria</taxon>
        <taxon>Sphingomonadales</taxon>
        <taxon>Sphingomonadaceae</taxon>
        <taxon>Sphingopyxis</taxon>
    </lineage>
</organism>
<evidence type="ECO:0000313" key="2">
    <source>
        <dbReference type="EMBL" id="OWQ96044.1"/>
    </source>
</evidence>
<evidence type="ECO:0000313" key="3">
    <source>
        <dbReference type="Proteomes" id="UP000197361"/>
    </source>
</evidence>
<comment type="caution">
    <text evidence="2">The sequence shown here is derived from an EMBL/GenBank/DDBJ whole genome shotgun (WGS) entry which is preliminary data.</text>
</comment>
<protein>
    <submittedName>
        <fullName evidence="2">Uncharacterized protein</fullName>
    </submittedName>
</protein>
<feature type="transmembrane region" description="Helical" evidence="1">
    <location>
        <begin position="17"/>
        <end position="36"/>
    </location>
</feature>
<gene>
    <name evidence="2" type="ORF">CDQ92_15050</name>
</gene>